<comment type="caution">
    <text evidence="2">The sequence shown here is derived from an EMBL/GenBank/DDBJ whole genome shotgun (WGS) entry which is preliminary data.</text>
</comment>
<protein>
    <submittedName>
        <fullName evidence="2">Uncharacterized protein</fullName>
    </submittedName>
</protein>
<evidence type="ECO:0000313" key="3">
    <source>
        <dbReference type="Proteomes" id="UP000605784"/>
    </source>
</evidence>
<dbReference type="RefSeq" id="WP_189000455.1">
    <property type="nucleotide sequence ID" value="NZ_BMOU01000006.1"/>
</dbReference>
<feature type="transmembrane region" description="Helical" evidence="1">
    <location>
        <begin position="12"/>
        <end position="29"/>
    </location>
</feature>
<evidence type="ECO:0000256" key="1">
    <source>
        <dbReference type="SAM" id="Phobius"/>
    </source>
</evidence>
<organism evidence="2 3">
    <name type="scientific">Haloarcula pellucida</name>
    <dbReference type="NCBI Taxonomy" id="1427151"/>
    <lineage>
        <taxon>Archaea</taxon>
        <taxon>Methanobacteriati</taxon>
        <taxon>Methanobacteriota</taxon>
        <taxon>Stenosarchaea group</taxon>
        <taxon>Halobacteria</taxon>
        <taxon>Halobacteriales</taxon>
        <taxon>Haloarculaceae</taxon>
        <taxon>Haloarcula</taxon>
    </lineage>
</organism>
<gene>
    <name evidence="2" type="ORF">GCM10009030_32400</name>
</gene>
<evidence type="ECO:0000313" key="2">
    <source>
        <dbReference type="EMBL" id="GGO00122.1"/>
    </source>
</evidence>
<dbReference type="Proteomes" id="UP000605784">
    <property type="component" value="Unassembled WGS sequence"/>
</dbReference>
<dbReference type="EMBL" id="BMOU01000006">
    <property type="protein sequence ID" value="GGO00122.1"/>
    <property type="molecule type" value="Genomic_DNA"/>
</dbReference>
<dbReference type="AlphaFoldDB" id="A0A830GQW3"/>
<reference evidence="2" key="2">
    <citation type="submission" date="2020-09" db="EMBL/GenBank/DDBJ databases">
        <authorList>
            <person name="Sun Q."/>
            <person name="Ohkuma M."/>
        </authorList>
    </citation>
    <scope>NUCLEOTIDE SEQUENCE</scope>
    <source>
        <strain evidence="2">JCM 17820</strain>
    </source>
</reference>
<sequence>MVTPPAPGRWDAAAAASVAALLVVAYVLVPDATVQYGAWLLVFCIWMAWFVAFGARWLYGE</sequence>
<keyword evidence="1" id="KW-0812">Transmembrane</keyword>
<proteinExistence type="predicted"/>
<feature type="transmembrane region" description="Helical" evidence="1">
    <location>
        <begin position="36"/>
        <end position="59"/>
    </location>
</feature>
<name>A0A830GQW3_9EURY</name>
<accession>A0A830GQW3</accession>
<keyword evidence="1" id="KW-0472">Membrane</keyword>
<keyword evidence="3" id="KW-1185">Reference proteome</keyword>
<reference evidence="2" key="1">
    <citation type="journal article" date="2014" name="Int. J. Syst. Evol. Microbiol.">
        <title>Complete genome sequence of Corynebacterium casei LMG S-19264T (=DSM 44701T), isolated from a smear-ripened cheese.</title>
        <authorList>
            <consortium name="US DOE Joint Genome Institute (JGI-PGF)"/>
            <person name="Walter F."/>
            <person name="Albersmeier A."/>
            <person name="Kalinowski J."/>
            <person name="Ruckert C."/>
        </authorList>
    </citation>
    <scope>NUCLEOTIDE SEQUENCE</scope>
    <source>
        <strain evidence="2">JCM 17820</strain>
    </source>
</reference>
<keyword evidence="1" id="KW-1133">Transmembrane helix</keyword>